<feature type="signal peptide" evidence="3">
    <location>
        <begin position="1"/>
        <end position="20"/>
    </location>
</feature>
<keyword evidence="3" id="KW-0732">Signal</keyword>
<keyword evidence="6" id="KW-1185">Reference proteome</keyword>
<dbReference type="PANTHER" id="PTHR46825:SF11">
    <property type="entry name" value="PENICILLIN-BINDING PROTEIN 4"/>
    <property type="match status" value="1"/>
</dbReference>
<dbReference type="Gene3D" id="3.40.710.10">
    <property type="entry name" value="DD-peptidase/beta-lactamase superfamily"/>
    <property type="match status" value="1"/>
</dbReference>
<feature type="chain" id="PRO_5032309036" evidence="3">
    <location>
        <begin position="21"/>
        <end position="364"/>
    </location>
</feature>
<dbReference type="Proteomes" id="UP000557717">
    <property type="component" value="Unassembled WGS sequence"/>
</dbReference>
<dbReference type="PANTHER" id="PTHR46825">
    <property type="entry name" value="D-ALANYL-D-ALANINE-CARBOXYPEPTIDASE/ENDOPEPTIDASE AMPH"/>
    <property type="match status" value="1"/>
</dbReference>
<sequence length="364" mass="39511">MVASLRFPLLLLLAITPTMAAPPETRATLESLRAQHDLPALAVAVVKGNRIVDLAAVGVRKIGDSTPVTDDDLFHIGSCTKSMTATLAALMVEKGELRWDTTLQEVFPKLPMHPDYRAVTLEQLLQNRGGVPGAPPEAAWTRAWEAKGSILKQRRDFIKAVLADPPEVPPGTLTRYSNQGFTLAGAMLEETAHQPWEALITQRLFRPLGMNSAGFGTPGHLGKLDAPWGHRREQGKLVPIQEDNPPAISPAGRVHLSLSDLARYAMLHLGSDSPHALLKKTTLEKLHTPPEGTSYACGWVVVDRPWAGGHALTHNGSNTMWYAVMWLAPEKHFAVVTATNVAGPEAEAACDEATSSMIQKWLQP</sequence>
<reference evidence="5 6" key="1">
    <citation type="submission" date="2020-08" db="EMBL/GenBank/DDBJ databases">
        <title>Genomic Encyclopedia of Type Strains, Phase IV (KMG-IV): sequencing the most valuable type-strain genomes for metagenomic binning, comparative biology and taxonomic classification.</title>
        <authorList>
            <person name="Goeker M."/>
        </authorList>
    </citation>
    <scope>NUCLEOTIDE SEQUENCE [LARGE SCALE GENOMIC DNA]</scope>
    <source>
        <strain evidence="5 6">YC6886</strain>
    </source>
</reference>
<protein>
    <submittedName>
        <fullName evidence="5">CubicO group peptidase (Beta-lactamase class C family)</fullName>
    </submittedName>
</protein>
<evidence type="ECO:0000256" key="2">
    <source>
        <dbReference type="ARBA" id="ARBA00023136"/>
    </source>
</evidence>
<dbReference type="GO" id="GO:0016020">
    <property type="term" value="C:membrane"/>
    <property type="evidence" value="ECO:0007669"/>
    <property type="project" value="UniProtKB-SubCell"/>
</dbReference>
<evidence type="ECO:0000313" key="6">
    <source>
        <dbReference type="Proteomes" id="UP000557717"/>
    </source>
</evidence>
<dbReference type="Pfam" id="PF00144">
    <property type="entry name" value="Beta-lactamase"/>
    <property type="match status" value="1"/>
</dbReference>
<feature type="domain" description="Beta-lactamase-related" evidence="4">
    <location>
        <begin position="26"/>
        <end position="348"/>
    </location>
</feature>
<name>A0A840V5M1_9BACT</name>
<dbReference type="InterPro" id="IPR012338">
    <property type="entry name" value="Beta-lactam/transpept-like"/>
</dbReference>
<dbReference type="EMBL" id="JACHFD010000004">
    <property type="protein sequence ID" value="MBB5350924.1"/>
    <property type="molecule type" value="Genomic_DNA"/>
</dbReference>
<dbReference type="SUPFAM" id="SSF56601">
    <property type="entry name" value="beta-lactamase/transpeptidase-like"/>
    <property type="match status" value="1"/>
</dbReference>
<evidence type="ECO:0000256" key="3">
    <source>
        <dbReference type="SAM" id="SignalP"/>
    </source>
</evidence>
<keyword evidence="2" id="KW-0472">Membrane</keyword>
<dbReference type="InterPro" id="IPR001466">
    <property type="entry name" value="Beta-lactam-related"/>
</dbReference>
<dbReference type="AlphaFoldDB" id="A0A840V5M1"/>
<comment type="subcellular location">
    <subcellularLocation>
        <location evidence="1">Membrane</location>
    </subcellularLocation>
</comment>
<dbReference type="RefSeq" id="WP_184016639.1">
    <property type="nucleotide sequence ID" value="NZ_JACHFD010000004.1"/>
</dbReference>
<proteinExistence type="predicted"/>
<evidence type="ECO:0000256" key="1">
    <source>
        <dbReference type="ARBA" id="ARBA00004370"/>
    </source>
</evidence>
<evidence type="ECO:0000259" key="4">
    <source>
        <dbReference type="Pfam" id="PF00144"/>
    </source>
</evidence>
<comment type="caution">
    <text evidence="5">The sequence shown here is derived from an EMBL/GenBank/DDBJ whole genome shotgun (WGS) entry which is preliminary data.</text>
</comment>
<accession>A0A840V5M1</accession>
<organism evidence="5 6">
    <name type="scientific">Haloferula luteola</name>
    <dbReference type="NCBI Taxonomy" id="595692"/>
    <lineage>
        <taxon>Bacteria</taxon>
        <taxon>Pseudomonadati</taxon>
        <taxon>Verrucomicrobiota</taxon>
        <taxon>Verrucomicrobiia</taxon>
        <taxon>Verrucomicrobiales</taxon>
        <taxon>Verrucomicrobiaceae</taxon>
        <taxon>Haloferula</taxon>
    </lineage>
</organism>
<gene>
    <name evidence="5" type="ORF">HNR46_001158</name>
</gene>
<evidence type="ECO:0000313" key="5">
    <source>
        <dbReference type="EMBL" id="MBB5350924.1"/>
    </source>
</evidence>
<dbReference type="InterPro" id="IPR050491">
    <property type="entry name" value="AmpC-like"/>
</dbReference>